<organism evidence="2 3">
    <name type="scientific">Geomicrobium sediminis</name>
    <dbReference type="NCBI Taxonomy" id="1347788"/>
    <lineage>
        <taxon>Bacteria</taxon>
        <taxon>Bacillati</taxon>
        <taxon>Bacillota</taxon>
        <taxon>Bacilli</taxon>
        <taxon>Bacillales</taxon>
        <taxon>Geomicrobium</taxon>
    </lineage>
</organism>
<protein>
    <recommendedName>
        <fullName evidence="4">SLH domain-containing protein</fullName>
    </recommendedName>
</protein>
<feature type="chain" id="PRO_5045520236" description="SLH domain-containing protein" evidence="1">
    <location>
        <begin position="24"/>
        <end position="72"/>
    </location>
</feature>
<reference evidence="2 3" key="1">
    <citation type="submission" date="2021-01" db="EMBL/GenBank/DDBJ databases">
        <title>Genomic Encyclopedia of Type Strains, Phase IV (KMG-IV): sequencing the most valuable type-strain genomes for metagenomic binning, comparative biology and taxonomic classification.</title>
        <authorList>
            <person name="Goeker M."/>
        </authorList>
    </citation>
    <scope>NUCLEOTIDE SEQUENCE [LARGE SCALE GENOMIC DNA]</scope>
    <source>
        <strain evidence="2 3">DSM 25540</strain>
    </source>
</reference>
<name>A0ABS2PBT9_9BACL</name>
<dbReference type="EMBL" id="JAFBEC010000005">
    <property type="protein sequence ID" value="MBM7632884.1"/>
    <property type="molecule type" value="Genomic_DNA"/>
</dbReference>
<evidence type="ECO:0000313" key="3">
    <source>
        <dbReference type="Proteomes" id="UP000741863"/>
    </source>
</evidence>
<accession>A0ABS2PBT9</accession>
<keyword evidence="1" id="KW-0732">Signal</keyword>
<evidence type="ECO:0000313" key="2">
    <source>
        <dbReference type="EMBL" id="MBM7632884.1"/>
    </source>
</evidence>
<dbReference type="RefSeq" id="WP_204697347.1">
    <property type="nucleotide sequence ID" value="NZ_JAFBEC010000005.1"/>
</dbReference>
<gene>
    <name evidence="2" type="ORF">JOD17_001978</name>
</gene>
<dbReference type="Proteomes" id="UP000741863">
    <property type="component" value="Unassembled WGS sequence"/>
</dbReference>
<proteinExistence type="predicted"/>
<keyword evidence="3" id="KW-1185">Reference proteome</keyword>
<feature type="signal peptide" evidence="1">
    <location>
        <begin position="1"/>
        <end position="23"/>
    </location>
</feature>
<comment type="caution">
    <text evidence="2">The sequence shown here is derived from an EMBL/GenBank/DDBJ whole genome shotgun (WGS) entry which is preliminary data.</text>
</comment>
<evidence type="ECO:0000256" key="1">
    <source>
        <dbReference type="SAM" id="SignalP"/>
    </source>
</evidence>
<sequence>MKKLTSVMVAMAAMALVPSVIQANEGPSFFDVDTTNTHYEAIERMTDRGIIQGYQEVHIVRVLTLVVVKSQH</sequence>
<evidence type="ECO:0008006" key="4">
    <source>
        <dbReference type="Google" id="ProtNLM"/>
    </source>
</evidence>